<organism evidence="2 3">
    <name type="scientific">Amycolatopsis ultiminotia</name>
    <dbReference type="NCBI Taxonomy" id="543629"/>
    <lineage>
        <taxon>Bacteria</taxon>
        <taxon>Bacillati</taxon>
        <taxon>Actinomycetota</taxon>
        <taxon>Actinomycetes</taxon>
        <taxon>Pseudonocardiales</taxon>
        <taxon>Pseudonocardiaceae</taxon>
        <taxon>Amycolatopsis</taxon>
    </lineage>
</organism>
<gene>
    <name evidence="2" type="ORF">GCM10022222_04590</name>
</gene>
<evidence type="ECO:0000313" key="2">
    <source>
        <dbReference type="EMBL" id="GAA3524979.1"/>
    </source>
</evidence>
<keyword evidence="1" id="KW-1133">Transmembrane helix</keyword>
<sequence>MSVPEPNPAGTGVPRSVPDLARLPGWSVAVHATSRRWQLAEYPGRDGEDEVLVGLTPVAGGAIAVILWRNGTVEQHRRLPEEQACLLAWRYATSLRPAES</sequence>
<dbReference type="EMBL" id="BAAAZN010000001">
    <property type="protein sequence ID" value="GAA3524979.1"/>
    <property type="molecule type" value="Genomic_DNA"/>
</dbReference>
<dbReference type="Proteomes" id="UP001500689">
    <property type="component" value="Unassembled WGS sequence"/>
</dbReference>
<dbReference type="RefSeq" id="WP_344854682.1">
    <property type="nucleotide sequence ID" value="NZ_BAAAZN010000001.1"/>
</dbReference>
<accession>A0ABP6V115</accession>
<keyword evidence="3" id="KW-1185">Reference proteome</keyword>
<evidence type="ECO:0000313" key="3">
    <source>
        <dbReference type="Proteomes" id="UP001500689"/>
    </source>
</evidence>
<name>A0ABP6V115_9PSEU</name>
<evidence type="ECO:0000256" key="1">
    <source>
        <dbReference type="SAM" id="Phobius"/>
    </source>
</evidence>
<proteinExistence type="predicted"/>
<reference evidence="3" key="1">
    <citation type="journal article" date="2019" name="Int. J. Syst. Evol. Microbiol.">
        <title>The Global Catalogue of Microorganisms (GCM) 10K type strain sequencing project: providing services to taxonomists for standard genome sequencing and annotation.</title>
        <authorList>
            <consortium name="The Broad Institute Genomics Platform"/>
            <consortium name="The Broad Institute Genome Sequencing Center for Infectious Disease"/>
            <person name="Wu L."/>
            <person name="Ma J."/>
        </authorList>
    </citation>
    <scope>NUCLEOTIDE SEQUENCE [LARGE SCALE GENOMIC DNA]</scope>
    <source>
        <strain evidence="3">JCM 16898</strain>
    </source>
</reference>
<feature type="transmembrane region" description="Helical" evidence="1">
    <location>
        <begin position="51"/>
        <end position="68"/>
    </location>
</feature>
<keyword evidence="1" id="KW-0812">Transmembrane</keyword>
<protein>
    <submittedName>
        <fullName evidence="2">Uncharacterized protein</fullName>
    </submittedName>
</protein>
<keyword evidence="1" id="KW-0472">Membrane</keyword>
<comment type="caution">
    <text evidence="2">The sequence shown here is derived from an EMBL/GenBank/DDBJ whole genome shotgun (WGS) entry which is preliminary data.</text>
</comment>